<dbReference type="Gene3D" id="1.10.287.1060">
    <property type="entry name" value="ESAT-6-like"/>
    <property type="match status" value="1"/>
</dbReference>
<dbReference type="Proteomes" id="UP000244962">
    <property type="component" value="Unassembled WGS sequence"/>
</dbReference>
<dbReference type="AlphaFoldDB" id="A0A2U1TDY9"/>
<accession>A0A2U1TDY9</accession>
<dbReference type="NCBIfam" id="TIGR03930">
    <property type="entry name" value="WXG100_ESAT6"/>
    <property type="match status" value="1"/>
</dbReference>
<dbReference type="InterPro" id="IPR010310">
    <property type="entry name" value="T7SS_ESAT-6-like"/>
</dbReference>
<organism evidence="2 3">
    <name type="scientific">Mycetocola zhujimingii</name>
    <dbReference type="NCBI Taxonomy" id="2079792"/>
    <lineage>
        <taxon>Bacteria</taxon>
        <taxon>Bacillati</taxon>
        <taxon>Actinomycetota</taxon>
        <taxon>Actinomycetes</taxon>
        <taxon>Micrococcales</taxon>
        <taxon>Microbacteriaceae</taxon>
        <taxon>Mycetocola</taxon>
    </lineage>
</organism>
<sequence>MTRYQVDSDIVMGTTARVRGTIDTIQSEVAGLMNQLTELQSTWTGEASAAFQGVVTDWRATQQRVEESISTINQALGRAGAQYQEVERGNADLFRIG</sequence>
<evidence type="ECO:0000313" key="3">
    <source>
        <dbReference type="Proteomes" id="UP000244962"/>
    </source>
</evidence>
<evidence type="ECO:0000256" key="1">
    <source>
        <dbReference type="RuleBase" id="RU362001"/>
    </source>
</evidence>
<dbReference type="OrthoDB" id="4231069at2"/>
<reference evidence="3" key="1">
    <citation type="submission" date="2018-04" db="EMBL/GenBank/DDBJ databases">
        <authorList>
            <person name="Liu S."/>
            <person name="Wang Z."/>
            <person name="Li J."/>
        </authorList>
    </citation>
    <scope>NUCLEOTIDE SEQUENCE [LARGE SCALE GENOMIC DNA]</scope>
    <source>
        <strain evidence="3">622</strain>
    </source>
</reference>
<gene>
    <name evidence="2" type="ORF">DF223_08065</name>
</gene>
<comment type="similarity">
    <text evidence="1">Belongs to the WXG100 family.</text>
</comment>
<proteinExistence type="inferred from homology"/>
<name>A0A2U1TDY9_9MICO</name>
<keyword evidence="3" id="KW-1185">Reference proteome</keyword>
<comment type="caution">
    <text evidence="2">The sequence shown here is derived from an EMBL/GenBank/DDBJ whole genome shotgun (WGS) entry which is preliminary data.</text>
</comment>
<protein>
    <recommendedName>
        <fullName evidence="1">ESAT-6-like protein</fullName>
    </recommendedName>
</protein>
<dbReference type="Pfam" id="PF06013">
    <property type="entry name" value="WXG100"/>
    <property type="match status" value="1"/>
</dbReference>
<dbReference type="KEGG" id="myl:C3E77_10755"/>
<dbReference type="InterPro" id="IPR036689">
    <property type="entry name" value="ESAT-6-like_sf"/>
</dbReference>
<dbReference type="RefSeq" id="WP_108393272.1">
    <property type="nucleotide sequence ID" value="NZ_CP026949.1"/>
</dbReference>
<dbReference type="EMBL" id="QEFB01000007">
    <property type="protein sequence ID" value="PWC07099.1"/>
    <property type="molecule type" value="Genomic_DNA"/>
</dbReference>
<evidence type="ECO:0000313" key="2">
    <source>
        <dbReference type="EMBL" id="PWC07099.1"/>
    </source>
</evidence>
<dbReference type="SUPFAM" id="SSF140453">
    <property type="entry name" value="EsxAB dimer-like"/>
    <property type="match status" value="1"/>
</dbReference>